<dbReference type="PANTHER" id="PTHR43783:SF1">
    <property type="entry name" value="UDP-N-ACETYLGLUCOSAMINE 1-CARBOXYVINYLTRANSFERASE"/>
    <property type="match status" value="1"/>
</dbReference>
<feature type="domain" description="HTH cro/C1-type" evidence="17">
    <location>
        <begin position="21"/>
        <end position="75"/>
    </location>
</feature>
<evidence type="ECO:0000313" key="18">
    <source>
        <dbReference type="EMBL" id="RLP69481.1"/>
    </source>
</evidence>
<keyword evidence="6" id="KW-0133">Cell shape</keyword>
<dbReference type="PANTHER" id="PTHR43783">
    <property type="entry name" value="UDP-N-ACETYLGLUCOSAMINE 1-CARBOXYVINYLTRANSFERASE"/>
    <property type="match status" value="1"/>
</dbReference>
<evidence type="ECO:0000256" key="9">
    <source>
        <dbReference type="ARBA" id="ARBA00023316"/>
    </source>
</evidence>
<name>A0A3L6ZPI8_9MICO</name>
<dbReference type="Proteomes" id="UP000275395">
    <property type="component" value="Unassembled WGS sequence"/>
</dbReference>
<dbReference type="PROSITE" id="PS50943">
    <property type="entry name" value="HTH_CROC1"/>
    <property type="match status" value="1"/>
</dbReference>
<organism evidence="18 19">
    <name type="scientific">Mycetocola reblochoni</name>
    <dbReference type="NCBI Taxonomy" id="331618"/>
    <lineage>
        <taxon>Bacteria</taxon>
        <taxon>Bacillati</taxon>
        <taxon>Actinomycetota</taxon>
        <taxon>Actinomycetes</taxon>
        <taxon>Micrococcales</taxon>
        <taxon>Microbacteriaceae</taxon>
        <taxon>Mycetocola</taxon>
    </lineage>
</organism>
<keyword evidence="4" id="KW-0132">Cell division</keyword>
<dbReference type="RefSeq" id="WP_087136594.1">
    <property type="nucleotide sequence ID" value="NZ_JBQDRQ010000128.1"/>
</dbReference>
<dbReference type="Gene3D" id="1.10.260.40">
    <property type="entry name" value="lambda repressor-like DNA-binding domains"/>
    <property type="match status" value="1"/>
</dbReference>
<comment type="function">
    <text evidence="10">Cell wall formation. Adds enolpyruvyl to UDP-N-acetylglucosamine.</text>
</comment>
<gene>
    <name evidence="18" type="ORF">D9V30_05900</name>
</gene>
<evidence type="ECO:0000256" key="4">
    <source>
        <dbReference type="ARBA" id="ARBA00022618"/>
    </source>
</evidence>
<comment type="pathway">
    <text evidence="2">Cell wall biogenesis; peptidoglycan biosynthesis.</text>
</comment>
<evidence type="ECO:0000256" key="8">
    <source>
        <dbReference type="ARBA" id="ARBA00023306"/>
    </source>
</evidence>
<dbReference type="SUPFAM" id="SSF55205">
    <property type="entry name" value="EPT/RTPC-like"/>
    <property type="match status" value="1"/>
</dbReference>
<dbReference type="InterPro" id="IPR013792">
    <property type="entry name" value="RNA3'P_cycl/enolpyr_Trfase_a/b"/>
</dbReference>
<dbReference type="EC" id="2.5.1.7" evidence="12"/>
<evidence type="ECO:0000256" key="14">
    <source>
        <dbReference type="ARBA" id="ARBA00042443"/>
    </source>
</evidence>
<dbReference type="GO" id="GO:0005737">
    <property type="term" value="C:cytoplasm"/>
    <property type="evidence" value="ECO:0007669"/>
    <property type="project" value="UniProtKB-SubCell"/>
</dbReference>
<comment type="similarity">
    <text evidence="11">Belongs to the EPSP synthase family. MurA subfamily.</text>
</comment>
<keyword evidence="3" id="KW-0963">Cytoplasm</keyword>
<dbReference type="InterPro" id="IPR050068">
    <property type="entry name" value="MurA_subfamily"/>
</dbReference>
<evidence type="ECO:0000313" key="19">
    <source>
        <dbReference type="Proteomes" id="UP000275395"/>
    </source>
</evidence>
<keyword evidence="7" id="KW-0573">Peptidoglycan synthesis</keyword>
<dbReference type="NCBIfam" id="NF006873">
    <property type="entry name" value="PRK09369.1"/>
    <property type="match status" value="1"/>
</dbReference>
<dbReference type="GO" id="GO:0003677">
    <property type="term" value="F:DNA binding"/>
    <property type="evidence" value="ECO:0007669"/>
    <property type="project" value="InterPro"/>
</dbReference>
<evidence type="ECO:0000256" key="6">
    <source>
        <dbReference type="ARBA" id="ARBA00022960"/>
    </source>
</evidence>
<dbReference type="EMBL" id="RCUW01000004">
    <property type="protein sequence ID" value="RLP69481.1"/>
    <property type="molecule type" value="Genomic_DNA"/>
</dbReference>
<dbReference type="Pfam" id="PF00275">
    <property type="entry name" value="EPSP_synthase"/>
    <property type="match status" value="1"/>
</dbReference>
<comment type="caution">
    <text evidence="18">The sequence shown here is derived from an EMBL/GenBank/DDBJ whole genome shotgun (WGS) entry which is preliminary data.</text>
</comment>
<dbReference type="Gene3D" id="3.65.10.10">
    <property type="entry name" value="Enolpyruvate transferase domain"/>
    <property type="match status" value="2"/>
</dbReference>
<proteinExistence type="inferred from homology"/>
<evidence type="ECO:0000256" key="3">
    <source>
        <dbReference type="ARBA" id="ARBA00022490"/>
    </source>
</evidence>
<reference evidence="18 19" key="1">
    <citation type="submission" date="2018-10" db="EMBL/GenBank/DDBJ databases">
        <authorList>
            <person name="Li J."/>
        </authorList>
    </citation>
    <scope>NUCLEOTIDE SEQUENCE [LARGE SCALE GENOMIC DNA]</scope>
    <source>
        <strain evidence="18 19">JCM 30549</strain>
    </source>
</reference>
<dbReference type="GO" id="GO:0008760">
    <property type="term" value="F:UDP-N-acetylglucosamine 1-carboxyvinyltransferase activity"/>
    <property type="evidence" value="ECO:0007669"/>
    <property type="project" value="UniProtKB-EC"/>
</dbReference>
<dbReference type="GO" id="GO:0071555">
    <property type="term" value="P:cell wall organization"/>
    <property type="evidence" value="ECO:0007669"/>
    <property type="project" value="UniProtKB-KW"/>
</dbReference>
<dbReference type="GO" id="GO:0051301">
    <property type="term" value="P:cell division"/>
    <property type="evidence" value="ECO:0007669"/>
    <property type="project" value="UniProtKB-KW"/>
</dbReference>
<keyword evidence="5 18" id="KW-0808">Transferase</keyword>
<keyword evidence="8" id="KW-0131">Cell cycle</keyword>
<comment type="subcellular location">
    <subcellularLocation>
        <location evidence="1">Cytoplasm</location>
    </subcellularLocation>
</comment>
<evidence type="ECO:0000256" key="11">
    <source>
        <dbReference type="ARBA" id="ARBA00038367"/>
    </source>
</evidence>
<protein>
    <recommendedName>
        <fullName evidence="13">UDP-N-acetylglucosamine 1-carboxyvinyltransferase</fullName>
        <ecNumber evidence="12">2.5.1.7</ecNumber>
    </recommendedName>
    <alternativeName>
        <fullName evidence="14">Enoylpyruvate transferase</fullName>
    </alternativeName>
    <alternativeName>
        <fullName evidence="15">UDP-N-acetylglucosamine enolpyruvyl transferase</fullName>
    </alternativeName>
</protein>
<dbReference type="InterPro" id="IPR036968">
    <property type="entry name" value="Enolpyruvate_Tfrase_sf"/>
</dbReference>
<keyword evidence="9" id="KW-0961">Cell wall biogenesis/degradation</keyword>
<evidence type="ECO:0000256" key="15">
    <source>
        <dbReference type="ARBA" id="ARBA00042842"/>
    </source>
</evidence>
<accession>A0A3L6ZPI8</accession>
<dbReference type="InterPro" id="IPR001387">
    <property type="entry name" value="Cro/C1-type_HTH"/>
</dbReference>
<evidence type="ECO:0000256" key="2">
    <source>
        <dbReference type="ARBA" id="ARBA00004752"/>
    </source>
</evidence>
<dbReference type="SMART" id="SM00530">
    <property type="entry name" value="HTH_XRE"/>
    <property type="match status" value="1"/>
</dbReference>
<evidence type="ECO:0000256" key="12">
    <source>
        <dbReference type="ARBA" id="ARBA00039108"/>
    </source>
</evidence>
<dbReference type="SUPFAM" id="SSF47413">
    <property type="entry name" value="lambda repressor-like DNA-binding domains"/>
    <property type="match status" value="1"/>
</dbReference>
<dbReference type="CDD" id="cd00093">
    <property type="entry name" value="HTH_XRE"/>
    <property type="match status" value="1"/>
</dbReference>
<evidence type="ECO:0000256" key="1">
    <source>
        <dbReference type="ARBA" id="ARBA00004496"/>
    </source>
</evidence>
<evidence type="ECO:0000256" key="5">
    <source>
        <dbReference type="ARBA" id="ARBA00022679"/>
    </source>
</evidence>
<evidence type="ECO:0000256" key="16">
    <source>
        <dbReference type="ARBA" id="ARBA00047527"/>
    </source>
</evidence>
<comment type="catalytic activity">
    <reaction evidence="16">
        <text>phosphoenolpyruvate + UDP-N-acetyl-alpha-D-glucosamine = UDP-N-acetyl-3-O-(1-carboxyvinyl)-alpha-D-glucosamine + phosphate</text>
        <dbReference type="Rhea" id="RHEA:18681"/>
        <dbReference type="ChEBI" id="CHEBI:43474"/>
        <dbReference type="ChEBI" id="CHEBI:57705"/>
        <dbReference type="ChEBI" id="CHEBI:58702"/>
        <dbReference type="ChEBI" id="CHEBI:68483"/>
        <dbReference type="EC" id="2.5.1.7"/>
    </reaction>
</comment>
<sequence length="517" mass="56141">MTSTTPVSDTTAPLRQIGALIRSTRQSKQLTQAQLAERVGTSQSAINRIEQGGQNLGLDLLTRIGSALESDIVTVGDQRRASHIRVHGGRQLSGTIEVRSSKNAAVALLCASLLNRGRTTLHGIARIVEVDRIIDVLRSLGVQVDWSEDGADVTIQVPERLDFDHLDEAAGRRTRSVLMFLGPLLGQHTRFALPYAGGCDLGTRTVEPHLIALRPFGLEVEATTGWYQATVAEDTGAELTVVLTERGDTVTENAIMAAAARRGVTTIRNASPNYMVQDLCFYLEKLGVGIEGIGTTTLRITGSGPLDADVDYWPSEDPIEAMSLLTAGIVTQSEITVTRVPIEFMEIELATLSEMGLRSSRSTEYAAENGRTRLVDVTVYPSELRAPIDKIHPMPFPGLNIDNLPFFTVIAATATGSTLIHDWVYEGRSIHLTDLTRLGANVRLRDPHRLDVEGPTRWSGAEVNCPPALRPAVAILLAMLAAKGTSVLRNVDIIARGYEQLQERLISLGADIETFKD</sequence>
<dbReference type="GO" id="GO:0009252">
    <property type="term" value="P:peptidoglycan biosynthetic process"/>
    <property type="evidence" value="ECO:0007669"/>
    <property type="project" value="UniProtKB-KW"/>
</dbReference>
<dbReference type="InterPro" id="IPR001986">
    <property type="entry name" value="Enolpyruvate_Tfrase_dom"/>
</dbReference>
<evidence type="ECO:0000256" key="7">
    <source>
        <dbReference type="ARBA" id="ARBA00022984"/>
    </source>
</evidence>
<evidence type="ECO:0000256" key="10">
    <source>
        <dbReference type="ARBA" id="ARBA00037534"/>
    </source>
</evidence>
<evidence type="ECO:0000259" key="17">
    <source>
        <dbReference type="PROSITE" id="PS50943"/>
    </source>
</evidence>
<evidence type="ECO:0000256" key="13">
    <source>
        <dbReference type="ARBA" id="ARBA00039754"/>
    </source>
</evidence>
<dbReference type="Pfam" id="PF01381">
    <property type="entry name" value="HTH_3"/>
    <property type="match status" value="1"/>
</dbReference>
<dbReference type="GO" id="GO:0008360">
    <property type="term" value="P:regulation of cell shape"/>
    <property type="evidence" value="ECO:0007669"/>
    <property type="project" value="UniProtKB-KW"/>
</dbReference>
<dbReference type="InterPro" id="IPR010982">
    <property type="entry name" value="Lambda_DNA-bd_dom_sf"/>
</dbReference>
<dbReference type="AlphaFoldDB" id="A0A3L6ZPI8"/>